<dbReference type="SUPFAM" id="SSF55174">
    <property type="entry name" value="Alpha-L RNA-binding motif"/>
    <property type="match status" value="1"/>
</dbReference>
<reference evidence="3 4" key="1">
    <citation type="journal article" date="2016" name="Genome Announc.">
        <title>Draft Genome Sequence of Criibacterium bergeronii gen. nov., sp. nov., Strain CCRI-22567T, Isolated from a Vaginal Sample from a Woman with Bacterial Vaginosis.</title>
        <authorList>
            <person name="Maheux A.F."/>
            <person name="Berube E."/>
            <person name="Boudreau D.K."/>
            <person name="Raymond F."/>
            <person name="Corbeil J."/>
            <person name="Roy P.H."/>
            <person name="Boissinot M."/>
            <person name="Omar R.F."/>
        </authorList>
    </citation>
    <scope>NUCLEOTIDE SEQUENCE [LARGE SCALE GENOMIC DNA]</scope>
    <source>
        <strain evidence="3 4">CCRI-22567</strain>
    </source>
</reference>
<sequence>MGIIDKEKYIAFIRDEETKIFIKHNLSKLESVLKSYEIKKTDFMDPYRQRVFSSVLNSFSDEVSYRLFGGLKLAERKLFLIFPYYEQDIQDPLKLVRFESDFSFDNITHKDCLGALMSLGLTREKLGDIYIGNGYVDVVTLDNIADYIAINLTKIRHSGVKGKILPIEQIKEVKPEFIYRDIIASSLRVDVVISAALNVSRQVSSAVCENGKVKVDFEPIFSKSKELDLDSLVSVRGYGRFKIAGINGKTSKDKYRLKVGFYD</sequence>
<dbReference type="InterPro" id="IPR002942">
    <property type="entry name" value="S4_RNA-bd"/>
</dbReference>
<evidence type="ECO:0000256" key="1">
    <source>
        <dbReference type="PROSITE-ProRule" id="PRU00182"/>
    </source>
</evidence>
<dbReference type="Pfam" id="PF17774">
    <property type="entry name" value="YlmH_RBD"/>
    <property type="match status" value="1"/>
</dbReference>
<dbReference type="PROSITE" id="PS50889">
    <property type="entry name" value="S4"/>
    <property type="match status" value="1"/>
</dbReference>
<evidence type="ECO:0000313" key="3">
    <source>
        <dbReference type="EMBL" id="RDY20474.1"/>
    </source>
</evidence>
<comment type="caution">
    <text evidence="3">The sequence shown here is derived from an EMBL/GenBank/DDBJ whole genome shotgun (WGS) entry which is preliminary data.</text>
</comment>
<evidence type="ECO:0000259" key="2">
    <source>
        <dbReference type="SMART" id="SM00363"/>
    </source>
</evidence>
<dbReference type="Proteomes" id="UP000093352">
    <property type="component" value="Unassembled WGS sequence"/>
</dbReference>
<proteinExistence type="predicted"/>
<evidence type="ECO:0000313" key="4">
    <source>
        <dbReference type="Proteomes" id="UP000093352"/>
    </source>
</evidence>
<accession>A0A371IJ14</accession>
<dbReference type="EMBL" id="MBEW02000035">
    <property type="protein sequence ID" value="RDY20474.1"/>
    <property type="molecule type" value="Genomic_DNA"/>
</dbReference>
<dbReference type="RefSeq" id="WP_094754491.1">
    <property type="nucleotide sequence ID" value="NZ_MBEW02000035.1"/>
</dbReference>
<dbReference type="GO" id="GO:0003723">
    <property type="term" value="F:RNA binding"/>
    <property type="evidence" value="ECO:0007669"/>
    <property type="project" value="UniProtKB-KW"/>
</dbReference>
<feature type="domain" description="RNA-binding S4" evidence="2">
    <location>
        <begin position="187"/>
        <end position="247"/>
    </location>
</feature>
<organism evidence="3 4">
    <name type="scientific">Criibacterium bergeronii</name>
    <dbReference type="NCBI Taxonomy" id="1871336"/>
    <lineage>
        <taxon>Bacteria</taxon>
        <taxon>Bacillati</taxon>
        <taxon>Bacillota</taxon>
        <taxon>Clostridia</taxon>
        <taxon>Peptostreptococcales</taxon>
        <taxon>Filifactoraceae</taxon>
        <taxon>Criibacterium</taxon>
    </lineage>
</organism>
<keyword evidence="1" id="KW-0694">RNA-binding</keyword>
<dbReference type="InterPro" id="IPR040591">
    <property type="entry name" value="RqcP2_RBD"/>
</dbReference>
<name>A0A371IJ14_9FIRM</name>
<dbReference type="AlphaFoldDB" id="A0A371IJ14"/>
<dbReference type="SMART" id="SM00363">
    <property type="entry name" value="S4"/>
    <property type="match status" value="1"/>
</dbReference>
<gene>
    <name evidence="3" type="ORF">BBG48_009855</name>
</gene>
<dbReference type="Gene3D" id="3.30.70.330">
    <property type="match status" value="1"/>
</dbReference>
<protein>
    <recommendedName>
        <fullName evidence="2">RNA-binding S4 domain-containing protein</fullName>
    </recommendedName>
</protein>
<dbReference type="STRING" id="1871336.BBG48_05040"/>
<dbReference type="Gene3D" id="3.30.1370.160">
    <property type="match status" value="1"/>
</dbReference>
<keyword evidence="4" id="KW-1185">Reference proteome</keyword>
<dbReference type="InterPro" id="IPR012677">
    <property type="entry name" value="Nucleotide-bd_a/b_plait_sf"/>
</dbReference>